<organism evidence="18 19">
    <name type="scientific">Brachybacterium equifaecis</name>
    <dbReference type="NCBI Taxonomy" id="2910770"/>
    <lineage>
        <taxon>Bacteria</taxon>
        <taxon>Bacillati</taxon>
        <taxon>Actinomycetota</taxon>
        <taxon>Actinomycetes</taxon>
        <taxon>Micrococcales</taxon>
        <taxon>Dermabacteraceae</taxon>
        <taxon>Brachybacterium</taxon>
    </lineage>
</organism>
<evidence type="ECO:0000256" key="9">
    <source>
        <dbReference type="ARBA" id="ARBA00022679"/>
    </source>
</evidence>
<dbReference type="Gene3D" id="1.10.1270.20">
    <property type="entry name" value="tRNA(m1g37)methyltransferase, domain 2"/>
    <property type="match status" value="1"/>
</dbReference>
<proteinExistence type="inferred from homology"/>
<evidence type="ECO:0000256" key="7">
    <source>
        <dbReference type="ARBA" id="ARBA00022490"/>
    </source>
</evidence>
<reference evidence="18" key="1">
    <citation type="submission" date="2022-02" db="EMBL/GenBank/DDBJ databases">
        <authorList>
            <person name="Lee M."/>
            <person name="Kim S.-J."/>
            <person name="Jung M.-Y."/>
        </authorList>
    </citation>
    <scope>NUCLEOTIDE SEQUENCE</scope>
    <source>
        <strain evidence="18">JHP9</strain>
    </source>
</reference>
<dbReference type="PANTHER" id="PTHR46417">
    <property type="entry name" value="TRNA (GUANINE-N(1)-)-METHYLTRANSFERASE"/>
    <property type="match status" value="1"/>
</dbReference>
<evidence type="ECO:0000256" key="1">
    <source>
        <dbReference type="ARBA" id="ARBA00002634"/>
    </source>
</evidence>
<dbReference type="NCBIfam" id="TIGR00088">
    <property type="entry name" value="trmD"/>
    <property type="match status" value="1"/>
</dbReference>
<dbReference type="Proteomes" id="UP001203761">
    <property type="component" value="Unassembled WGS sequence"/>
</dbReference>
<dbReference type="SUPFAM" id="SSF75217">
    <property type="entry name" value="alpha/beta knot"/>
    <property type="match status" value="1"/>
</dbReference>
<comment type="caution">
    <text evidence="18">The sequence shown here is derived from an EMBL/GenBank/DDBJ whole genome shotgun (WGS) entry which is preliminary data.</text>
</comment>
<keyword evidence="10 15" id="KW-0949">S-adenosyl-L-methionine</keyword>
<keyword evidence="7 15" id="KW-0963">Cytoplasm</keyword>
<comment type="catalytic activity">
    <reaction evidence="14 15 16">
        <text>guanosine(37) in tRNA + S-adenosyl-L-methionine = N(1)-methylguanosine(37) in tRNA + S-adenosyl-L-homocysteine + H(+)</text>
        <dbReference type="Rhea" id="RHEA:36899"/>
        <dbReference type="Rhea" id="RHEA-COMP:10145"/>
        <dbReference type="Rhea" id="RHEA-COMP:10147"/>
        <dbReference type="ChEBI" id="CHEBI:15378"/>
        <dbReference type="ChEBI" id="CHEBI:57856"/>
        <dbReference type="ChEBI" id="CHEBI:59789"/>
        <dbReference type="ChEBI" id="CHEBI:73542"/>
        <dbReference type="ChEBI" id="CHEBI:74269"/>
        <dbReference type="EC" id="2.1.1.228"/>
    </reaction>
</comment>
<evidence type="ECO:0000313" key="19">
    <source>
        <dbReference type="Proteomes" id="UP001203761"/>
    </source>
</evidence>
<name>A0ABT0QWS5_9MICO</name>
<comment type="subcellular location">
    <subcellularLocation>
        <location evidence="2 15 16">Cytoplasm</location>
    </subcellularLocation>
</comment>
<keyword evidence="9 15" id="KW-0808">Transferase</keyword>
<feature type="domain" description="tRNA methyltransferase TRMD/TRM10-type" evidence="17">
    <location>
        <begin position="1"/>
        <end position="239"/>
    </location>
</feature>
<evidence type="ECO:0000256" key="15">
    <source>
        <dbReference type="HAMAP-Rule" id="MF_00605"/>
    </source>
</evidence>
<keyword evidence="11 15" id="KW-0819">tRNA processing</keyword>
<evidence type="ECO:0000256" key="11">
    <source>
        <dbReference type="ARBA" id="ARBA00022694"/>
    </source>
</evidence>
<dbReference type="Gene3D" id="3.40.1280.10">
    <property type="match status" value="1"/>
</dbReference>
<protein>
    <recommendedName>
        <fullName evidence="6 15">tRNA (guanine-N(1)-)-methyltransferase</fullName>
        <ecNumber evidence="5 15">2.1.1.228</ecNumber>
    </recommendedName>
    <alternativeName>
        <fullName evidence="12 15">M1G-methyltransferase</fullName>
    </alternativeName>
    <alternativeName>
        <fullName evidence="13 15">tRNA [GM37] methyltransferase</fullName>
    </alternativeName>
</protein>
<dbReference type="EC" id="2.1.1.228" evidence="5 15"/>
<dbReference type="InterPro" id="IPR023148">
    <property type="entry name" value="tRNA_m1G_MeTrfase_C_sf"/>
</dbReference>
<sequence>MRIDVITIFPEYLAPLELSLIGKAAREGLIGVHRHDLRTWAHDRHRTVDDSPLGGGAGMVMKPGVWAEAFAAVIAAGREELGPDAQPLIVFPNPAGAVFAQATAREWSGRDWIVFACGRYEGIDERVYEFLADSGAEVALASLGDYVLNGGEVAVLAITEAVVRLIPGVVGNAESLVEESHSSGLLEYPLYTRPASWEDPLGVVREAPEVLLSGNHAVIAAWRAEQSVQRTAERRPDLLGADGAAVEPRAL</sequence>
<comment type="function">
    <text evidence="1 15 16">Specifically methylates guanosine-37 in various tRNAs.</text>
</comment>
<evidence type="ECO:0000256" key="6">
    <source>
        <dbReference type="ARBA" id="ARBA00014679"/>
    </source>
</evidence>
<evidence type="ECO:0000256" key="14">
    <source>
        <dbReference type="ARBA" id="ARBA00047783"/>
    </source>
</evidence>
<gene>
    <name evidence="15 18" type="primary">trmD</name>
    <name evidence="18" type="ORF">Bequi_01760</name>
</gene>
<dbReference type="PANTHER" id="PTHR46417:SF1">
    <property type="entry name" value="TRNA (GUANINE-N(1)-)-METHYLTRANSFERASE"/>
    <property type="match status" value="1"/>
</dbReference>
<accession>A0ABT0QWS5</accession>
<dbReference type="InterPro" id="IPR029028">
    <property type="entry name" value="Alpha/beta_knot_MTases"/>
</dbReference>
<dbReference type="RefSeq" id="WP_249736285.1">
    <property type="nucleotide sequence ID" value="NZ_JAKNCJ010000001.1"/>
</dbReference>
<keyword evidence="19" id="KW-1185">Reference proteome</keyword>
<dbReference type="GO" id="GO:0052906">
    <property type="term" value="F:tRNA (guanine(37)-N1)-methyltransferase activity"/>
    <property type="evidence" value="ECO:0007669"/>
    <property type="project" value="UniProtKB-EC"/>
</dbReference>
<dbReference type="Pfam" id="PF01746">
    <property type="entry name" value="tRNA_m1G_MT"/>
    <property type="match status" value="1"/>
</dbReference>
<feature type="binding site" evidence="15">
    <location>
        <begin position="143"/>
        <end position="148"/>
    </location>
    <ligand>
        <name>S-adenosyl-L-methionine</name>
        <dbReference type="ChEBI" id="CHEBI:59789"/>
    </ligand>
</feature>
<evidence type="ECO:0000256" key="13">
    <source>
        <dbReference type="ARBA" id="ARBA00033392"/>
    </source>
</evidence>
<evidence type="ECO:0000256" key="8">
    <source>
        <dbReference type="ARBA" id="ARBA00022603"/>
    </source>
</evidence>
<evidence type="ECO:0000256" key="2">
    <source>
        <dbReference type="ARBA" id="ARBA00004496"/>
    </source>
</evidence>
<evidence type="ECO:0000256" key="3">
    <source>
        <dbReference type="ARBA" id="ARBA00007630"/>
    </source>
</evidence>
<evidence type="ECO:0000313" key="18">
    <source>
        <dbReference type="EMBL" id="MCL6422127.1"/>
    </source>
</evidence>
<evidence type="ECO:0000259" key="17">
    <source>
        <dbReference type="Pfam" id="PF01746"/>
    </source>
</evidence>
<dbReference type="InterPro" id="IPR029026">
    <property type="entry name" value="tRNA_m1G_MTases_N"/>
</dbReference>
<dbReference type="InterPro" id="IPR002649">
    <property type="entry name" value="tRNA_m1G_MeTrfase_TrmD"/>
</dbReference>
<comment type="similarity">
    <text evidence="3 15 16">Belongs to the RNA methyltransferase TrmD family.</text>
</comment>
<dbReference type="GO" id="GO:0032259">
    <property type="term" value="P:methylation"/>
    <property type="evidence" value="ECO:0007669"/>
    <property type="project" value="UniProtKB-KW"/>
</dbReference>
<evidence type="ECO:0000256" key="10">
    <source>
        <dbReference type="ARBA" id="ARBA00022691"/>
    </source>
</evidence>
<dbReference type="EMBL" id="JAKNCJ010000001">
    <property type="protein sequence ID" value="MCL6422127.1"/>
    <property type="molecule type" value="Genomic_DNA"/>
</dbReference>
<dbReference type="CDD" id="cd18080">
    <property type="entry name" value="TrmD-like"/>
    <property type="match status" value="1"/>
</dbReference>
<dbReference type="NCBIfam" id="NF000648">
    <property type="entry name" value="PRK00026.1"/>
    <property type="match status" value="1"/>
</dbReference>
<evidence type="ECO:0000256" key="16">
    <source>
        <dbReference type="RuleBase" id="RU003464"/>
    </source>
</evidence>
<dbReference type="PIRSF" id="PIRSF000386">
    <property type="entry name" value="tRNA_mtase"/>
    <property type="match status" value="1"/>
</dbReference>
<comment type="subunit">
    <text evidence="4 15 16">Homodimer.</text>
</comment>
<keyword evidence="8 15" id="KW-0489">Methyltransferase</keyword>
<evidence type="ECO:0000256" key="12">
    <source>
        <dbReference type="ARBA" id="ARBA00029736"/>
    </source>
</evidence>
<dbReference type="HAMAP" id="MF_00605">
    <property type="entry name" value="TrmD"/>
    <property type="match status" value="1"/>
</dbReference>
<evidence type="ECO:0000256" key="5">
    <source>
        <dbReference type="ARBA" id="ARBA00012807"/>
    </source>
</evidence>
<feature type="binding site" evidence="15">
    <location>
        <position position="118"/>
    </location>
    <ligand>
        <name>S-adenosyl-L-methionine</name>
        <dbReference type="ChEBI" id="CHEBI:59789"/>
    </ligand>
</feature>
<dbReference type="InterPro" id="IPR016009">
    <property type="entry name" value="tRNA_MeTrfase_TRMD/TRM10"/>
</dbReference>
<evidence type="ECO:0000256" key="4">
    <source>
        <dbReference type="ARBA" id="ARBA00011738"/>
    </source>
</evidence>